<feature type="binding site" evidence="7">
    <location>
        <position position="171"/>
    </location>
    <ligand>
        <name>substrate</name>
    </ligand>
</feature>
<gene>
    <name evidence="7" type="primary">tpiA</name>
    <name evidence="9" type="ORF">BSZ36_07515</name>
</gene>
<comment type="catalytic activity">
    <reaction evidence="7 8">
        <text>D-glyceraldehyde 3-phosphate = dihydroxyacetone phosphate</text>
        <dbReference type="Rhea" id="RHEA:18585"/>
        <dbReference type="ChEBI" id="CHEBI:57642"/>
        <dbReference type="ChEBI" id="CHEBI:59776"/>
        <dbReference type="EC" id="5.3.1.1"/>
    </reaction>
</comment>
<dbReference type="InterPro" id="IPR020861">
    <property type="entry name" value="Triosephosphate_isomerase_AS"/>
</dbReference>
<dbReference type="PROSITE" id="PS51440">
    <property type="entry name" value="TIM_2"/>
    <property type="match status" value="1"/>
</dbReference>
<dbReference type="GO" id="GO:0006096">
    <property type="term" value="P:glycolytic process"/>
    <property type="evidence" value="ECO:0007669"/>
    <property type="project" value="UniProtKB-UniRule"/>
</dbReference>
<dbReference type="PANTHER" id="PTHR21139:SF42">
    <property type="entry name" value="TRIOSEPHOSPHATE ISOMERASE"/>
    <property type="match status" value="1"/>
</dbReference>
<dbReference type="HAMAP" id="MF_00147_B">
    <property type="entry name" value="TIM_B"/>
    <property type="match status" value="1"/>
</dbReference>
<keyword evidence="6 7" id="KW-0413">Isomerase</keyword>
<dbReference type="GO" id="GO:0019563">
    <property type="term" value="P:glycerol catabolic process"/>
    <property type="evidence" value="ECO:0007669"/>
    <property type="project" value="TreeGrafter"/>
</dbReference>
<dbReference type="UniPathway" id="UPA00109">
    <property type="reaction ID" value="UER00189"/>
</dbReference>
<keyword evidence="3 7" id="KW-0312">Gluconeogenesis</keyword>
<dbReference type="AlphaFoldDB" id="A0A259TZ35"/>
<comment type="subcellular location">
    <subcellularLocation>
        <location evidence="7 8">Cytoplasm</location>
    </subcellularLocation>
</comment>
<evidence type="ECO:0000256" key="8">
    <source>
        <dbReference type="RuleBase" id="RU363013"/>
    </source>
</evidence>
<dbReference type="FunFam" id="3.20.20.70:FF:000016">
    <property type="entry name" value="Triosephosphate isomerase"/>
    <property type="match status" value="1"/>
</dbReference>
<evidence type="ECO:0000256" key="7">
    <source>
        <dbReference type="HAMAP-Rule" id="MF_00147"/>
    </source>
</evidence>
<comment type="subunit">
    <text evidence="7 8">Homodimer.</text>
</comment>
<dbReference type="InterPro" id="IPR000652">
    <property type="entry name" value="Triosephosphate_isomerase"/>
</dbReference>
<evidence type="ECO:0000256" key="2">
    <source>
        <dbReference type="ARBA" id="ARBA00007422"/>
    </source>
</evidence>
<comment type="pathway">
    <text evidence="1 7 8">Carbohydrate degradation; glycolysis; D-glyceraldehyde 3-phosphate from glycerone phosphate: step 1/1.</text>
</comment>
<dbReference type="GO" id="GO:0005829">
    <property type="term" value="C:cytosol"/>
    <property type="evidence" value="ECO:0007669"/>
    <property type="project" value="TreeGrafter"/>
</dbReference>
<feature type="binding site" evidence="7">
    <location>
        <begin position="231"/>
        <end position="232"/>
    </location>
    <ligand>
        <name>substrate</name>
    </ligand>
</feature>
<evidence type="ECO:0000256" key="3">
    <source>
        <dbReference type="ARBA" id="ARBA00022432"/>
    </source>
</evidence>
<dbReference type="GO" id="GO:0006094">
    <property type="term" value="P:gluconeogenesis"/>
    <property type="evidence" value="ECO:0007669"/>
    <property type="project" value="UniProtKB-UniRule"/>
</dbReference>
<dbReference type="NCBIfam" id="TIGR00419">
    <property type="entry name" value="tim"/>
    <property type="match status" value="1"/>
</dbReference>
<dbReference type="FunCoup" id="A0A259TZ35">
    <property type="interactions" value="517"/>
</dbReference>
<dbReference type="OrthoDB" id="9809429at2"/>
<dbReference type="InterPro" id="IPR035990">
    <property type="entry name" value="TIM_sf"/>
</dbReference>
<dbReference type="Proteomes" id="UP000216446">
    <property type="component" value="Unassembled WGS sequence"/>
</dbReference>
<dbReference type="Pfam" id="PF00121">
    <property type="entry name" value="TIM"/>
    <property type="match status" value="1"/>
</dbReference>
<name>A0A259TZ35_9BACT</name>
<reference evidence="9 10" key="1">
    <citation type="submission" date="2016-11" db="EMBL/GenBank/DDBJ databases">
        <title>Study of marine rhodopsin-containing bacteria.</title>
        <authorList>
            <person name="Yoshizawa S."/>
            <person name="Kumagai Y."/>
            <person name="Kogure K."/>
        </authorList>
    </citation>
    <scope>NUCLEOTIDE SEQUENCE [LARGE SCALE GENOMIC DNA]</scope>
    <source>
        <strain evidence="9 10">SG-29</strain>
    </source>
</reference>
<evidence type="ECO:0000313" key="9">
    <source>
        <dbReference type="EMBL" id="OZC02834.1"/>
    </source>
</evidence>
<dbReference type="SUPFAM" id="SSF51351">
    <property type="entry name" value="Triosephosphate isomerase (TIM)"/>
    <property type="match status" value="1"/>
</dbReference>
<feature type="active site" description="Electrophile" evidence="7">
    <location>
        <position position="93"/>
    </location>
</feature>
<keyword evidence="5 7" id="KW-0324">Glycolysis</keyword>
<sequence length="251" mass="25539">MLVVGNWKMNTSHAEAIALAADVVRETEGIAGKAGVGVCPPFVWLDAVAERVRGTQVALGAQNVAAEASGAFTGETSAPMLSDLGCTYAIVGHSERRALFGETDADVAARARGAMAHGLVPIVCVGETLEERKSGDAEAVVRRQLEGSLDGLDVASDDALVIAYEPVWAIGTGETASPEQAQDMHATIRAALRQRLGDLASGVQILYGGSVKPGNAATLFAQEDVDGGLVGGASLDAAGFAAIVRAAAEAA</sequence>
<comment type="similarity">
    <text evidence="2 7 8">Belongs to the triosephosphate isomerase family.</text>
</comment>
<accession>A0A259TZ35</accession>
<comment type="pathway">
    <text evidence="7 8">Carbohydrate biosynthesis; gluconeogenesis.</text>
</comment>
<keyword evidence="4 7" id="KW-0963">Cytoplasm</keyword>
<dbReference type="EMBL" id="MQWB01000001">
    <property type="protein sequence ID" value="OZC02834.1"/>
    <property type="molecule type" value="Genomic_DNA"/>
</dbReference>
<evidence type="ECO:0000256" key="4">
    <source>
        <dbReference type="ARBA" id="ARBA00022490"/>
    </source>
</evidence>
<dbReference type="RefSeq" id="WP_094547493.1">
    <property type="nucleotide sequence ID" value="NZ_MQWB01000001.1"/>
</dbReference>
<dbReference type="InterPro" id="IPR013785">
    <property type="entry name" value="Aldolase_TIM"/>
</dbReference>
<dbReference type="UniPathway" id="UPA00138"/>
<dbReference type="GO" id="GO:0004807">
    <property type="term" value="F:triose-phosphate isomerase activity"/>
    <property type="evidence" value="ECO:0007669"/>
    <property type="project" value="UniProtKB-UniRule"/>
</dbReference>
<dbReference type="PANTHER" id="PTHR21139">
    <property type="entry name" value="TRIOSEPHOSPHATE ISOMERASE"/>
    <property type="match status" value="1"/>
</dbReference>
<comment type="function">
    <text evidence="7">Involved in the gluconeogenesis. Catalyzes stereospecifically the conversion of dihydroxyacetone phosphate (DHAP) to D-glyceraldehyde-3-phosphate (G3P).</text>
</comment>
<dbReference type="CDD" id="cd00311">
    <property type="entry name" value="TIM"/>
    <property type="match status" value="1"/>
</dbReference>
<evidence type="ECO:0000256" key="1">
    <source>
        <dbReference type="ARBA" id="ARBA00004680"/>
    </source>
</evidence>
<feature type="binding site" evidence="7">
    <location>
        <begin position="6"/>
        <end position="8"/>
    </location>
    <ligand>
        <name>substrate</name>
    </ligand>
</feature>
<dbReference type="Gene3D" id="3.20.20.70">
    <property type="entry name" value="Aldolase class I"/>
    <property type="match status" value="1"/>
</dbReference>
<comment type="caution">
    <text evidence="9">The sequence shown here is derived from an EMBL/GenBank/DDBJ whole genome shotgun (WGS) entry which is preliminary data.</text>
</comment>
<dbReference type="InParanoid" id="A0A259TZ35"/>
<dbReference type="EC" id="5.3.1.1" evidence="7 8"/>
<evidence type="ECO:0000256" key="5">
    <source>
        <dbReference type="ARBA" id="ARBA00023152"/>
    </source>
</evidence>
<evidence type="ECO:0000313" key="10">
    <source>
        <dbReference type="Proteomes" id="UP000216446"/>
    </source>
</evidence>
<dbReference type="GO" id="GO:0046166">
    <property type="term" value="P:glyceraldehyde-3-phosphate biosynthetic process"/>
    <property type="evidence" value="ECO:0007669"/>
    <property type="project" value="TreeGrafter"/>
</dbReference>
<keyword evidence="10" id="KW-1185">Reference proteome</keyword>
<proteinExistence type="inferred from homology"/>
<protein>
    <recommendedName>
        <fullName evidence="7 8">Triosephosphate isomerase</fullName>
        <shortName evidence="7">TIM</shortName>
        <shortName evidence="7">TPI</shortName>
        <ecNumber evidence="7 8">5.3.1.1</ecNumber>
    </recommendedName>
    <alternativeName>
        <fullName evidence="7">Triose-phosphate isomerase</fullName>
    </alternativeName>
</protein>
<dbReference type="InterPro" id="IPR022896">
    <property type="entry name" value="TrioseP_Isoase_bac/euk"/>
</dbReference>
<feature type="active site" description="Proton acceptor" evidence="7">
    <location>
        <position position="165"/>
    </location>
</feature>
<evidence type="ECO:0000256" key="6">
    <source>
        <dbReference type="ARBA" id="ARBA00023235"/>
    </source>
</evidence>
<organism evidence="9 10">
    <name type="scientific">Rubricoccus marinus</name>
    <dbReference type="NCBI Taxonomy" id="716817"/>
    <lineage>
        <taxon>Bacteria</taxon>
        <taxon>Pseudomonadati</taxon>
        <taxon>Rhodothermota</taxon>
        <taxon>Rhodothermia</taxon>
        <taxon>Rhodothermales</taxon>
        <taxon>Rubricoccaceae</taxon>
        <taxon>Rubricoccus</taxon>
    </lineage>
</organism>
<dbReference type="PROSITE" id="PS00171">
    <property type="entry name" value="TIM_1"/>
    <property type="match status" value="1"/>
</dbReference>
<feature type="binding site" evidence="7">
    <location>
        <position position="210"/>
    </location>
    <ligand>
        <name>substrate</name>
    </ligand>
</feature>